<organism evidence="2 3">
    <name type="scientific">Potamilus streckersoni</name>
    <dbReference type="NCBI Taxonomy" id="2493646"/>
    <lineage>
        <taxon>Eukaryota</taxon>
        <taxon>Metazoa</taxon>
        <taxon>Spiralia</taxon>
        <taxon>Lophotrochozoa</taxon>
        <taxon>Mollusca</taxon>
        <taxon>Bivalvia</taxon>
        <taxon>Autobranchia</taxon>
        <taxon>Heteroconchia</taxon>
        <taxon>Palaeoheterodonta</taxon>
        <taxon>Unionida</taxon>
        <taxon>Unionoidea</taxon>
        <taxon>Unionidae</taxon>
        <taxon>Ambleminae</taxon>
        <taxon>Lampsilini</taxon>
        <taxon>Potamilus</taxon>
    </lineage>
</organism>
<keyword evidence="3" id="KW-1185">Reference proteome</keyword>
<sequence>MSDICPTQHSSMSDISPTQLSSMSDIGPTQHSGKSAIYHNTSKDSHFLQHKHRQSFTITQSQPFLITQAQTAIYHNTSKDSHFP</sequence>
<evidence type="ECO:0000256" key="1">
    <source>
        <dbReference type="SAM" id="MobiDB-lite"/>
    </source>
</evidence>
<dbReference type="EMBL" id="JAEAOA010002192">
    <property type="protein sequence ID" value="KAK3577142.1"/>
    <property type="molecule type" value="Genomic_DNA"/>
</dbReference>
<reference evidence="2" key="3">
    <citation type="submission" date="2023-05" db="EMBL/GenBank/DDBJ databases">
        <authorList>
            <person name="Smith C.H."/>
        </authorList>
    </citation>
    <scope>NUCLEOTIDE SEQUENCE</scope>
    <source>
        <strain evidence="2">CHS0354</strain>
        <tissue evidence="2">Mantle</tissue>
    </source>
</reference>
<evidence type="ECO:0000313" key="2">
    <source>
        <dbReference type="EMBL" id="KAK3577142.1"/>
    </source>
</evidence>
<dbReference type="AlphaFoldDB" id="A0AAE0VHK1"/>
<evidence type="ECO:0000313" key="3">
    <source>
        <dbReference type="Proteomes" id="UP001195483"/>
    </source>
</evidence>
<protein>
    <submittedName>
        <fullName evidence="2">Uncharacterized protein</fullName>
    </submittedName>
</protein>
<comment type="caution">
    <text evidence="2">The sequence shown here is derived from an EMBL/GenBank/DDBJ whole genome shotgun (WGS) entry which is preliminary data.</text>
</comment>
<feature type="region of interest" description="Disordered" evidence="1">
    <location>
        <begin position="1"/>
        <end position="37"/>
    </location>
</feature>
<accession>A0AAE0VHK1</accession>
<reference evidence="2" key="1">
    <citation type="journal article" date="2021" name="Genome Biol. Evol.">
        <title>A High-Quality Reference Genome for a Parasitic Bivalve with Doubly Uniparental Inheritance (Bivalvia: Unionida).</title>
        <authorList>
            <person name="Smith C.H."/>
        </authorList>
    </citation>
    <scope>NUCLEOTIDE SEQUENCE</scope>
    <source>
        <strain evidence="2">CHS0354</strain>
    </source>
</reference>
<name>A0AAE0VHK1_9BIVA</name>
<proteinExistence type="predicted"/>
<dbReference type="Proteomes" id="UP001195483">
    <property type="component" value="Unassembled WGS sequence"/>
</dbReference>
<gene>
    <name evidence="2" type="ORF">CHS0354_037478</name>
</gene>
<reference evidence="2" key="2">
    <citation type="journal article" date="2021" name="Genome Biol. Evol.">
        <title>Developing a high-quality reference genome for a parasitic bivalve with doubly uniparental inheritance (Bivalvia: Unionida).</title>
        <authorList>
            <person name="Smith C.H."/>
        </authorList>
    </citation>
    <scope>NUCLEOTIDE SEQUENCE</scope>
    <source>
        <strain evidence="2">CHS0354</strain>
        <tissue evidence="2">Mantle</tissue>
    </source>
</reference>
<feature type="compositionally biased region" description="Polar residues" evidence="1">
    <location>
        <begin position="1"/>
        <end position="33"/>
    </location>
</feature>